<sequence length="54" mass="5964">MTDKSVARGDSEWGYSFELFYDDDGLRPLPTSMSECLLGSGMDRLVGLTTKGEQ</sequence>
<comment type="caution">
    <text evidence="1">The sequence shown here is derived from an EMBL/GenBank/DDBJ whole genome shotgun (WGS) entry which is preliminary data.</text>
</comment>
<protein>
    <submittedName>
        <fullName evidence="1">Uncharacterized protein</fullName>
    </submittedName>
</protein>
<evidence type="ECO:0000313" key="1">
    <source>
        <dbReference type="EMBL" id="GMN53047.1"/>
    </source>
</evidence>
<accession>A0AA88ALN9</accession>
<keyword evidence="2" id="KW-1185">Reference proteome</keyword>
<evidence type="ECO:0000313" key="2">
    <source>
        <dbReference type="Proteomes" id="UP001187192"/>
    </source>
</evidence>
<organism evidence="1 2">
    <name type="scientific">Ficus carica</name>
    <name type="common">Common fig</name>
    <dbReference type="NCBI Taxonomy" id="3494"/>
    <lineage>
        <taxon>Eukaryota</taxon>
        <taxon>Viridiplantae</taxon>
        <taxon>Streptophyta</taxon>
        <taxon>Embryophyta</taxon>
        <taxon>Tracheophyta</taxon>
        <taxon>Spermatophyta</taxon>
        <taxon>Magnoliopsida</taxon>
        <taxon>eudicotyledons</taxon>
        <taxon>Gunneridae</taxon>
        <taxon>Pentapetalae</taxon>
        <taxon>rosids</taxon>
        <taxon>fabids</taxon>
        <taxon>Rosales</taxon>
        <taxon>Moraceae</taxon>
        <taxon>Ficeae</taxon>
        <taxon>Ficus</taxon>
    </lineage>
</organism>
<dbReference type="Gramene" id="FCD_00010701-RA">
    <property type="protein sequence ID" value="FCD_00010701-RA:cds"/>
    <property type="gene ID" value="FCD_00010701"/>
</dbReference>
<dbReference type="Proteomes" id="UP001187192">
    <property type="component" value="Unassembled WGS sequence"/>
</dbReference>
<gene>
    <name evidence="1" type="ORF">TIFTF001_022194</name>
</gene>
<dbReference type="EMBL" id="BTGU01000044">
    <property type="protein sequence ID" value="GMN53047.1"/>
    <property type="molecule type" value="Genomic_DNA"/>
</dbReference>
<proteinExistence type="predicted"/>
<reference evidence="1" key="1">
    <citation type="submission" date="2023-07" db="EMBL/GenBank/DDBJ databases">
        <title>draft genome sequence of fig (Ficus carica).</title>
        <authorList>
            <person name="Takahashi T."/>
            <person name="Nishimura K."/>
        </authorList>
    </citation>
    <scope>NUCLEOTIDE SEQUENCE</scope>
</reference>
<dbReference type="AlphaFoldDB" id="A0AA88ALN9"/>
<name>A0AA88ALN9_FICCA</name>